<keyword evidence="5" id="KW-0408">Iron</keyword>
<evidence type="ECO:0000256" key="2">
    <source>
        <dbReference type="ARBA" id="ARBA00022485"/>
    </source>
</evidence>
<dbReference type="SUPFAM" id="SSF102114">
    <property type="entry name" value="Radical SAM enzymes"/>
    <property type="match status" value="1"/>
</dbReference>
<reference evidence="8" key="1">
    <citation type="submission" date="2019-08" db="EMBL/GenBank/DDBJ databases">
        <authorList>
            <person name="Kucharzyk K."/>
            <person name="Murdoch R.W."/>
            <person name="Higgins S."/>
            <person name="Loffler F."/>
        </authorList>
    </citation>
    <scope>NUCLEOTIDE SEQUENCE</scope>
</reference>
<dbReference type="EC" id="2.1.1.192" evidence="8"/>
<keyword evidence="6" id="KW-0411">Iron-sulfur</keyword>
<dbReference type="PANTHER" id="PTHR30544">
    <property type="entry name" value="23S RRNA METHYLTRANSFERASE"/>
    <property type="match status" value="1"/>
</dbReference>
<feature type="domain" description="Radical SAM core" evidence="7">
    <location>
        <begin position="1"/>
        <end position="142"/>
    </location>
</feature>
<keyword evidence="8" id="KW-0489">Methyltransferase</keyword>
<name>A0A645CM65_9ZZZZ</name>
<dbReference type="PROSITE" id="PS51918">
    <property type="entry name" value="RADICAL_SAM"/>
    <property type="match status" value="1"/>
</dbReference>
<dbReference type="GO" id="GO:0008168">
    <property type="term" value="F:methyltransferase activity"/>
    <property type="evidence" value="ECO:0007669"/>
    <property type="project" value="UniProtKB-KW"/>
</dbReference>
<dbReference type="EMBL" id="VSSQ01028320">
    <property type="protein sequence ID" value="MPM77995.1"/>
    <property type="molecule type" value="Genomic_DNA"/>
</dbReference>
<protein>
    <submittedName>
        <fullName evidence="8">Putative dual-specificity RNA methyltransferase RlmN</fullName>
        <ecNumber evidence="8">2.1.1.192</ecNumber>
    </submittedName>
</protein>
<dbReference type="Pfam" id="PF04055">
    <property type="entry name" value="Radical_SAM"/>
    <property type="match status" value="1"/>
</dbReference>
<sequence>MGIGQRHITISTCGIVPRIYQFAKEDVQYNLAISLHAPNDELRSQLMPINKAYPLAELMEAIKYYAKYNNRRITFEYILLQGVNDNERCVRQLGDLIRGLNAYVNLIPYNRVDEHGFRQVDYRHAMVFYDALCKVGVKCTLRQEHGADIDAACGQLRAKHERNKR</sequence>
<dbReference type="GO" id="GO:0030488">
    <property type="term" value="P:tRNA methylation"/>
    <property type="evidence" value="ECO:0007669"/>
    <property type="project" value="TreeGrafter"/>
</dbReference>
<dbReference type="InterPro" id="IPR040072">
    <property type="entry name" value="Methyltransferase_A"/>
</dbReference>
<comment type="caution">
    <text evidence="8">The sequence shown here is derived from an EMBL/GenBank/DDBJ whole genome shotgun (WGS) entry which is preliminary data.</text>
</comment>
<comment type="cofactor">
    <cofactor evidence="1">
        <name>[4Fe-4S] cluster</name>
        <dbReference type="ChEBI" id="CHEBI:49883"/>
    </cofactor>
</comment>
<keyword evidence="8" id="KW-0808">Transferase</keyword>
<dbReference type="GO" id="GO:0051539">
    <property type="term" value="F:4 iron, 4 sulfur cluster binding"/>
    <property type="evidence" value="ECO:0007669"/>
    <property type="project" value="UniProtKB-KW"/>
</dbReference>
<evidence type="ECO:0000313" key="8">
    <source>
        <dbReference type="EMBL" id="MPM77995.1"/>
    </source>
</evidence>
<evidence type="ECO:0000259" key="7">
    <source>
        <dbReference type="PROSITE" id="PS51918"/>
    </source>
</evidence>
<keyword evidence="4" id="KW-0479">Metal-binding</keyword>
<gene>
    <name evidence="8" type="primary">rlmN_34</name>
    <name evidence="8" type="ORF">SDC9_125005</name>
</gene>
<dbReference type="InterPro" id="IPR007197">
    <property type="entry name" value="rSAM"/>
</dbReference>
<keyword evidence="3" id="KW-0949">S-adenosyl-L-methionine</keyword>
<dbReference type="PANTHER" id="PTHR30544:SF5">
    <property type="entry name" value="RADICAL SAM CORE DOMAIN-CONTAINING PROTEIN"/>
    <property type="match status" value="1"/>
</dbReference>
<evidence type="ECO:0000256" key="3">
    <source>
        <dbReference type="ARBA" id="ARBA00022691"/>
    </source>
</evidence>
<organism evidence="8">
    <name type="scientific">bioreactor metagenome</name>
    <dbReference type="NCBI Taxonomy" id="1076179"/>
    <lineage>
        <taxon>unclassified sequences</taxon>
        <taxon>metagenomes</taxon>
        <taxon>ecological metagenomes</taxon>
    </lineage>
</organism>
<evidence type="ECO:0000256" key="4">
    <source>
        <dbReference type="ARBA" id="ARBA00022723"/>
    </source>
</evidence>
<dbReference type="Gene3D" id="3.20.20.70">
    <property type="entry name" value="Aldolase class I"/>
    <property type="match status" value="1"/>
</dbReference>
<dbReference type="GO" id="GO:0070475">
    <property type="term" value="P:rRNA base methylation"/>
    <property type="evidence" value="ECO:0007669"/>
    <property type="project" value="TreeGrafter"/>
</dbReference>
<dbReference type="InterPro" id="IPR013785">
    <property type="entry name" value="Aldolase_TIM"/>
</dbReference>
<proteinExistence type="predicted"/>
<accession>A0A645CM65</accession>
<evidence type="ECO:0000256" key="5">
    <source>
        <dbReference type="ARBA" id="ARBA00023004"/>
    </source>
</evidence>
<dbReference type="AlphaFoldDB" id="A0A645CM65"/>
<dbReference type="InterPro" id="IPR058240">
    <property type="entry name" value="rSAM_sf"/>
</dbReference>
<evidence type="ECO:0000256" key="1">
    <source>
        <dbReference type="ARBA" id="ARBA00001966"/>
    </source>
</evidence>
<dbReference type="GO" id="GO:0046872">
    <property type="term" value="F:metal ion binding"/>
    <property type="evidence" value="ECO:0007669"/>
    <property type="project" value="UniProtKB-KW"/>
</dbReference>
<evidence type="ECO:0000256" key="6">
    <source>
        <dbReference type="ARBA" id="ARBA00023014"/>
    </source>
</evidence>
<keyword evidence="2" id="KW-0004">4Fe-4S</keyword>